<keyword evidence="9" id="KW-1185">Reference proteome</keyword>
<dbReference type="InterPro" id="IPR050911">
    <property type="entry name" value="DRAM/TMEM150_Autophagy_Mod"/>
</dbReference>
<dbReference type="InterPro" id="IPR019402">
    <property type="entry name" value="CWH43_N"/>
</dbReference>
<feature type="transmembrane region" description="Helical" evidence="6">
    <location>
        <begin position="186"/>
        <end position="207"/>
    </location>
</feature>
<feature type="transmembrane region" description="Helical" evidence="6">
    <location>
        <begin position="142"/>
        <end position="166"/>
    </location>
</feature>
<evidence type="ECO:0000259" key="7">
    <source>
        <dbReference type="Pfam" id="PF10277"/>
    </source>
</evidence>
<feature type="transmembrane region" description="Helical" evidence="6">
    <location>
        <begin position="227"/>
        <end position="252"/>
    </location>
</feature>
<feature type="compositionally biased region" description="Low complexity" evidence="5">
    <location>
        <begin position="1"/>
        <end position="15"/>
    </location>
</feature>
<dbReference type="PANTHER" id="PTHR21324">
    <property type="entry name" value="FASTING-INDUCIBLE INTEGRAL MEMBRANE PROTEIN TM6P1-RELATED"/>
    <property type="match status" value="1"/>
</dbReference>
<evidence type="ECO:0000256" key="6">
    <source>
        <dbReference type="SAM" id="Phobius"/>
    </source>
</evidence>
<accession>A0A0L0DRP4</accession>
<keyword evidence="3 6" id="KW-1133">Transmembrane helix</keyword>
<dbReference type="AlphaFoldDB" id="A0A0L0DRP4"/>
<evidence type="ECO:0000256" key="4">
    <source>
        <dbReference type="ARBA" id="ARBA00023136"/>
    </source>
</evidence>
<evidence type="ECO:0000256" key="1">
    <source>
        <dbReference type="ARBA" id="ARBA00004127"/>
    </source>
</evidence>
<feature type="transmembrane region" description="Helical" evidence="6">
    <location>
        <begin position="264"/>
        <end position="289"/>
    </location>
</feature>
<evidence type="ECO:0000313" key="9">
    <source>
        <dbReference type="Proteomes" id="UP000054408"/>
    </source>
</evidence>
<sequence length="390" mass="40837">MADLGMGMSSLSPSSQDVHGLAPPPLERLDGLTDDDDNDHADAFDADGSLGDGRYGEYAAGPRRSGARAEAGWDNSGDDDPPVLPPRRQYPGFDHGGESSDGDEVGGHSMAYGVAAPRRHARVAEHELRRVVRMPALQPSTLPAVGAGVLVATVGATFVLSFGYGHSSTSGGLPPISATGVAAPESGIFSAGMTVLAVLLGLAAYVLHQYIAAAHGQLIAAGRGLRLVGFSTLTSWNTCLLAVSYASVVFLAVLGNVSLRDAFWVHQAAAALFFYTAFAQAWISTYLLHKLNPRPLRSAHAKWWLAFKKNMVIAIGVTMVPLRVAGAIAISTMASKASQQAALTTFGSLTQYLLVSLLAAFVYSFRHEFASVSAVLTISTAAYTAPPISP</sequence>
<evidence type="ECO:0000313" key="8">
    <source>
        <dbReference type="EMBL" id="KNC54681.1"/>
    </source>
</evidence>
<name>A0A0L0DRP4_THETB</name>
<feature type="transmembrane region" description="Helical" evidence="6">
    <location>
        <begin position="310"/>
        <end position="330"/>
    </location>
</feature>
<keyword evidence="2 6" id="KW-0812">Transmembrane</keyword>
<dbReference type="EMBL" id="GL349438">
    <property type="protein sequence ID" value="KNC54681.1"/>
    <property type="molecule type" value="Genomic_DNA"/>
</dbReference>
<reference evidence="8 9" key="1">
    <citation type="submission" date="2010-05" db="EMBL/GenBank/DDBJ databases">
        <title>The Genome Sequence of Thecamonas trahens ATCC 50062.</title>
        <authorList>
            <consortium name="The Broad Institute Genome Sequencing Platform"/>
            <person name="Russ C."/>
            <person name="Cuomo C."/>
            <person name="Shea T."/>
            <person name="Young S.K."/>
            <person name="Zeng Q."/>
            <person name="Koehrsen M."/>
            <person name="Haas B."/>
            <person name="Borodovsky M."/>
            <person name="Guigo R."/>
            <person name="Alvarado L."/>
            <person name="Berlin A."/>
            <person name="Bochicchio J."/>
            <person name="Borenstein D."/>
            <person name="Chapman S."/>
            <person name="Chen Z."/>
            <person name="Freedman E."/>
            <person name="Gellesch M."/>
            <person name="Goldberg J."/>
            <person name="Griggs A."/>
            <person name="Gujja S."/>
            <person name="Heilman E."/>
            <person name="Heiman D."/>
            <person name="Hepburn T."/>
            <person name="Howarth C."/>
            <person name="Jen D."/>
            <person name="Larson L."/>
            <person name="Mehta T."/>
            <person name="Park D."/>
            <person name="Pearson M."/>
            <person name="Roberts A."/>
            <person name="Saif S."/>
            <person name="Shenoy N."/>
            <person name="Sisk P."/>
            <person name="Stolte C."/>
            <person name="Sykes S."/>
            <person name="Thomson T."/>
            <person name="Walk T."/>
            <person name="White J."/>
            <person name="Yandava C."/>
            <person name="Burger G."/>
            <person name="Gray M.W."/>
            <person name="Holland P.W.H."/>
            <person name="King N."/>
            <person name="Lang F.B.F."/>
            <person name="Roger A.J."/>
            <person name="Ruiz-Trillo I."/>
            <person name="Lander E."/>
            <person name="Nusbaum C."/>
        </authorList>
    </citation>
    <scope>NUCLEOTIDE SEQUENCE [LARGE SCALE GENOMIC DNA]</scope>
    <source>
        <strain evidence="8 9">ATCC 50062</strain>
    </source>
</reference>
<proteinExistence type="predicted"/>
<comment type="subcellular location">
    <subcellularLocation>
        <location evidence="1">Endomembrane system</location>
        <topology evidence="1">Multi-pass membrane protein</topology>
    </subcellularLocation>
</comment>
<dbReference type="RefSeq" id="XP_013761583.1">
    <property type="nucleotide sequence ID" value="XM_013906129.1"/>
</dbReference>
<feature type="transmembrane region" description="Helical" evidence="6">
    <location>
        <begin position="342"/>
        <end position="363"/>
    </location>
</feature>
<gene>
    <name evidence="8" type="ORF">AMSG_01532</name>
</gene>
<dbReference type="GO" id="GO:0012505">
    <property type="term" value="C:endomembrane system"/>
    <property type="evidence" value="ECO:0007669"/>
    <property type="project" value="UniProtKB-SubCell"/>
</dbReference>
<feature type="region of interest" description="Disordered" evidence="5">
    <location>
        <begin position="1"/>
        <end position="109"/>
    </location>
</feature>
<protein>
    <recommendedName>
        <fullName evidence="7">CWH43-like N-terminal domain-containing protein</fullName>
    </recommendedName>
</protein>
<organism evidence="8 9">
    <name type="scientific">Thecamonas trahens ATCC 50062</name>
    <dbReference type="NCBI Taxonomy" id="461836"/>
    <lineage>
        <taxon>Eukaryota</taxon>
        <taxon>Apusozoa</taxon>
        <taxon>Apusomonadida</taxon>
        <taxon>Apusomonadidae</taxon>
        <taxon>Thecamonas</taxon>
    </lineage>
</organism>
<dbReference type="PANTHER" id="PTHR21324:SF2">
    <property type="entry name" value="EG:22E5.9 PROTEIN"/>
    <property type="match status" value="1"/>
</dbReference>
<keyword evidence="4 6" id="KW-0472">Membrane</keyword>
<feature type="domain" description="CWH43-like N-terminal" evidence="7">
    <location>
        <begin position="142"/>
        <end position="370"/>
    </location>
</feature>
<evidence type="ECO:0000256" key="3">
    <source>
        <dbReference type="ARBA" id="ARBA00022989"/>
    </source>
</evidence>
<dbReference type="Proteomes" id="UP000054408">
    <property type="component" value="Unassembled WGS sequence"/>
</dbReference>
<dbReference type="GeneID" id="25561279"/>
<evidence type="ECO:0000256" key="2">
    <source>
        <dbReference type="ARBA" id="ARBA00022692"/>
    </source>
</evidence>
<dbReference type="Pfam" id="PF10277">
    <property type="entry name" value="Frag1"/>
    <property type="match status" value="1"/>
</dbReference>
<evidence type="ECO:0000256" key="5">
    <source>
        <dbReference type="SAM" id="MobiDB-lite"/>
    </source>
</evidence>